<name>A0A397Q3Q4_9HYPH</name>
<keyword evidence="7" id="KW-0479">Metal-binding</keyword>
<dbReference type="RefSeq" id="WP_119060549.1">
    <property type="nucleotide sequence ID" value="NZ_QXDF01000001.1"/>
</dbReference>
<dbReference type="AlphaFoldDB" id="A0A397Q3Q4"/>
<evidence type="ECO:0000256" key="7">
    <source>
        <dbReference type="ARBA" id="ARBA00022723"/>
    </source>
</evidence>
<dbReference type="InterPro" id="IPR050072">
    <property type="entry name" value="Peptidase_M20A"/>
</dbReference>
<reference evidence="13 14" key="1">
    <citation type="submission" date="2018-08" db="EMBL/GenBank/DDBJ databases">
        <title>Genomic Encyclopedia of Archaeal and Bacterial Type Strains, Phase II (KMG-II): from individual species to whole genera.</title>
        <authorList>
            <person name="Goeker M."/>
        </authorList>
    </citation>
    <scope>NUCLEOTIDE SEQUENCE [LARGE SCALE GENOMIC DNA]</scope>
    <source>
        <strain evidence="13 14">DSM 5002</strain>
    </source>
</reference>
<comment type="catalytic activity">
    <reaction evidence="11">
        <text>N-succinyl-(2S,6S)-2,6-diaminopimelate + H2O = (2S,6S)-2,6-diaminopimelate + succinate</text>
        <dbReference type="Rhea" id="RHEA:22608"/>
        <dbReference type="ChEBI" id="CHEBI:15377"/>
        <dbReference type="ChEBI" id="CHEBI:30031"/>
        <dbReference type="ChEBI" id="CHEBI:57609"/>
        <dbReference type="ChEBI" id="CHEBI:58087"/>
        <dbReference type="EC" id="3.5.1.18"/>
    </reaction>
</comment>
<dbReference type="SUPFAM" id="SSF55031">
    <property type="entry name" value="Bacterial exopeptidase dimerisation domain"/>
    <property type="match status" value="1"/>
</dbReference>
<dbReference type="PANTHER" id="PTHR43808:SF32">
    <property type="entry name" value="ARGE_DAPE-RELATED DEACYLASE"/>
    <property type="match status" value="1"/>
</dbReference>
<evidence type="ECO:0000256" key="8">
    <source>
        <dbReference type="ARBA" id="ARBA00022801"/>
    </source>
</evidence>
<evidence type="ECO:0000256" key="10">
    <source>
        <dbReference type="ARBA" id="ARBA00023285"/>
    </source>
</evidence>
<proteinExistence type="inferred from homology"/>
<keyword evidence="9" id="KW-0862">Zinc</keyword>
<dbReference type="EC" id="3.5.1.18" evidence="5"/>
<dbReference type="Pfam" id="PF07687">
    <property type="entry name" value="M20_dimer"/>
    <property type="match status" value="1"/>
</dbReference>
<dbReference type="GO" id="GO:0046872">
    <property type="term" value="F:metal ion binding"/>
    <property type="evidence" value="ECO:0007669"/>
    <property type="project" value="UniProtKB-KW"/>
</dbReference>
<comment type="cofactor">
    <cofactor evidence="2">
        <name>Zn(2+)</name>
        <dbReference type="ChEBI" id="CHEBI:29105"/>
    </cofactor>
</comment>
<dbReference type="SUPFAM" id="SSF53187">
    <property type="entry name" value="Zn-dependent exopeptidases"/>
    <property type="match status" value="1"/>
</dbReference>
<dbReference type="NCBIfam" id="TIGR01910">
    <property type="entry name" value="DapE-ArgE"/>
    <property type="match status" value="1"/>
</dbReference>
<comment type="caution">
    <text evidence="13">The sequence shown here is derived from an EMBL/GenBank/DDBJ whole genome shotgun (WGS) entry which is preliminary data.</text>
</comment>
<evidence type="ECO:0000256" key="6">
    <source>
        <dbReference type="ARBA" id="ARBA00016853"/>
    </source>
</evidence>
<dbReference type="Gene3D" id="3.30.70.360">
    <property type="match status" value="1"/>
</dbReference>
<evidence type="ECO:0000256" key="9">
    <source>
        <dbReference type="ARBA" id="ARBA00022833"/>
    </source>
</evidence>
<dbReference type="GO" id="GO:0009089">
    <property type="term" value="P:lysine biosynthetic process via diaminopimelate"/>
    <property type="evidence" value="ECO:0007669"/>
    <property type="project" value="UniProtKB-UniPathway"/>
</dbReference>
<dbReference type="InterPro" id="IPR011650">
    <property type="entry name" value="Peptidase_M20_dimer"/>
</dbReference>
<dbReference type="InterPro" id="IPR002933">
    <property type="entry name" value="Peptidase_M20"/>
</dbReference>
<evidence type="ECO:0000256" key="1">
    <source>
        <dbReference type="ARBA" id="ARBA00001941"/>
    </source>
</evidence>
<evidence type="ECO:0000256" key="5">
    <source>
        <dbReference type="ARBA" id="ARBA00011921"/>
    </source>
</evidence>
<evidence type="ECO:0000256" key="4">
    <source>
        <dbReference type="ARBA" id="ARBA00006247"/>
    </source>
</evidence>
<dbReference type="Gene3D" id="3.40.630.10">
    <property type="entry name" value="Zn peptidases"/>
    <property type="match status" value="2"/>
</dbReference>
<dbReference type="InterPro" id="IPR010182">
    <property type="entry name" value="ArgE/DapE"/>
</dbReference>
<protein>
    <recommendedName>
        <fullName evidence="6">Probable succinyl-diaminopimelate desuccinylase</fullName>
        <ecNumber evidence="5">3.5.1.18</ecNumber>
    </recommendedName>
</protein>
<dbReference type="EMBL" id="QXDF01000001">
    <property type="protein sequence ID" value="RIA55678.1"/>
    <property type="molecule type" value="Genomic_DNA"/>
</dbReference>
<accession>A0A397Q3Q4</accession>
<evidence type="ECO:0000256" key="2">
    <source>
        <dbReference type="ARBA" id="ARBA00001947"/>
    </source>
</evidence>
<comment type="pathway">
    <text evidence="3">Amino-acid biosynthesis; L-lysine biosynthesis via DAP pathway; LL-2,6-diaminopimelate from (S)-tetrahydrodipicolinate (succinylase route): step 3/3.</text>
</comment>
<keyword evidence="8" id="KW-0378">Hydrolase</keyword>
<dbReference type="Proteomes" id="UP000266273">
    <property type="component" value="Unassembled WGS sequence"/>
</dbReference>
<comment type="similarity">
    <text evidence="4">Belongs to the peptidase M20A family.</text>
</comment>
<evidence type="ECO:0000256" key="3">
    <source>
        <dbReference type="ARBA" id="ARBA00005130"/>
    </source>
</evidence>
<dbReference type="GO" id="GO:0009014">
    <property type="term" value="F:succinyl-diaminopimelate desuccinylase activity"/>
    <property type="evidence" value="ECO:0007669"/>
    <property type="project" value="UniProtKB-EC"/>
</dbReference>
<comment type="cofactor">
    <cofactor evidence="1">
        <name>Co(2+)</name>
        <dbReference type="ChEBI" id="CHEBI:48828"/>
    </cofactor>
</comment>
<evidence type="ECO:0000313" key="13">
    <source>
        <dbReference type="EMBL" id="RIA55678.1"/>
    </source>
</evidence>
<evidence type="ECO:0000313" key="14">
    <source>
        <dbReference type="Proteomes" id="UP000266273"/>
    </source>
</evidence>
<evidence type="ECO:0000259" key="12">
    <source>
        <dbReference type="Pfam" id="PF07687"/>
    </source>
</evidence>
<dbReference type="CDD" id="cd08659">
    <property type="entry name" value="M20_ArgE_DapE-like"/>
    <property type="match status" value="1"/>
</dbReference>
<dbReference type="OrthoDB" id="9809784at2"/>
<dbReference type="PANTHER" id="PTHR43808">
    <property type="entry name" value="ACETYLORNITHINE DEACETYLASE"/>
    <property type="match status" value="1"/>
</dbReference>
<dbReference type="InterPro" id="IPR036264">
    <property type="entry name" value="Bact_exopeptidase_dim_dom"/>
</dbReference>
<sequence>MSRHVDPVALAQELVRFDTVNPPGQEAACAEHIGAILEQAGFRISYHPLAEGRPNLIARIGGIPDKPALCLTGHTDTVPLGAADWSFDPFSGALDRGKLLGRGTTDMKGGVAAIVSAAVALADKLERTPGLELVITADEETGTNGARMLAEQRLLGRAGAMVVAEPTSNALWLGHKGVLRFEGLARGVTAHASMPEEGQNAIYTAVRAIQALEAFEFGVAAHPYLGSPTLNVGWVRGGMNVNSVPDRASFGVDIRVTPEVDLPVLKERLRETVGPEIEVTFGTEAEAVWTEPDDSWIVELREMMAPQEGSSAEIGAAPYFTDAASLREGYGPIPTVILGPGEPRMAHQTDEFCYVDKITEAAELYTAIIRRWCGV</sequence>
<feature type="domain" description="Peptidase M20 dimerisation" evidence="12">
    <location>
        <begin position="174"/>
        <end position="274"/>
    </location>
</feature>
<dbReference type="Pfam" id="PF01546">
    <property type="entry name" value="Peptidase_M20"/>
    <property type="match status" value="1"/>
</dbReference>
<dbReference type="PROSITE" id="PS00759">
    <property type="entry name" value="ARGE_DAPE_CPG2_2"/>
    <property type="match status" value="1"/>
</dbReference>
<dbReference type="InterPro" id="IPR001261">
    <property type="entry name" value="ArgE/DapE_CS"/>
</dbReference>
<evidence type="ECO:0000256" key="11">
    <source>
        <dbReference type="ARBA" id="ARBA00051301"/>
    </source>
</evidence>
<gene>
    <name evidence="13" type="ORF">BXY53_0748</name>
</gene>
<keyword evidence="14" id="KW-1185">Reference proteome</keyword>
<organism evidence="13 14">
    <name type="scientific">Dichotomicrobium thermohalophilum</name>
    <dbReference type="NCBI Taxonomy" id="933063"/>
    <lineage>
        <taxon>Bacteria</taxon>
        <taxon>Pseudomonadati</taxon>
        <taxon>Pseudomonadota</taxon>
        <taxon>Alphaproteobacteria</taxon>
        <taxon>Hyphomicrobiales</taxon>
        <taxon>Hyphomicrobiaceae</taxon>
        <taxon>Dichotomicrobium</taxon>
    </lineage>
</organism>
<dbReference type="UniPathway" id="UPA00034">
    <property type="reaction ID" value="UER00021"/>
</dbReference>
<keyword evidence="10" id="KW-0170">Cobalt</keyword>